<feature type="domain" description="Thiolase C-terminal" evidence="1">
    <location>
        <begin position="268"/>
        <end position="381"/>
    </location>
</feature>
<accession>A0A6J7AVK7</accession>
<evidence type="ECO:0000313" key="2">
    <source>
        <dbReference type="EMBL" id="CAB4740406.1"/>
    </source>
</evidence>
<dbReference type="EMBL" id="CAEZYR010000033">
    <property type="protein sequence ID" value="CAB4740406.1"/>
    <property type="molecule type" value="Genomic_DNA"/>
</dbReference>
<dbReference type="AlphaFoldDB" id="A0A6J7AVK7"/>
<gene>
    <name evidence="2" type="ORF">UFOPK2754_01122</name>
    <name evidence="3" type="ORF">UFOPK3139_03300</name>
    <name evidence="4" type="ORF">UFOPK3543_03245</name>
    <name evidence="5" type="ORF">UFOPK3967_00427</name>
</gene>
<dbReference type="Gene3D" id="3.40.47.10">
    <property type="match status" value="1"/>
</dbReference>
<evidence type="ECO:0000313" key="5">
    <source>
        <dbReference type="EMBL" id="CAB4982156.1"/>
    </source>
</evidence>
<dbReference type="SUPFAM" id="SSF53901">
    <property type="entry name" value="Thiolase-like"/>
    <property type="match status" value="1"/>
</dbReference>
<protein>
    <submittedName>
        <fullName evidence="3">Unannotated protein</fullName>
    </submittedName>
</protein>
<dbReference type="InterPro" id="IPR016039">
    <property type="entry name" value="Thiolase-like"/>
</dbReference>
<dbReference type="EMBL" id="CAFABA010000249">
    <property type="protein sequence ID" value="CAB4836855.1"/>
    <property type="molecule type" value="Genomic_DNA"/>
</dbReference>
<dbReference type="PIRSF" id="PIRSF000429">
    <property type="entry name" value="Ac-CoA_Ac_transf"/>
    <property type="match status" value="1"/>
</dbReference>
<dbReference type="PANTHER" id="PTHR42870:SF1">
    <property type="entry name" value="NON-SPECIFIC LIPID-TRANSFER PROTEIN-LIKE 2"/>
    <property type="match status" value="1"/>
</dbReference>
<sequence length="388" mass="41411">MIRNPIKDQIAIVGVASTGFLRTSDRTPLANALDASTMAIRDAGLTAADINGVVCTNEPGAPGPEALATALGLENVTHFTKPTPVVMNSIVDAMNAVFSGSCDTVLVCASMLRLPWNSRSAANDPFRSHLGSQPAAGIPETIAMAPAYTAWASRYMHEYGATKEPFGRVAVNMRTNAAQNPMAAMRSPITLDDYYAARMIRWPLCLLDMDIPVDGADAFVLTTVDRAKRLDRPTVVIHAATVGLGGAYEDQIPDLNNHGQQVVVDALKAKSDLWLDDVDVFLPYDGFTIITLAWFENVGYCPPGGAAKFLADNWDADNNRILIDGRVPVNPHGGSLSEGATRGTGHIREAVVQLRGEAGDRQVPGARTALVTPGGFFFNPQGAILRTL</sequence>
<dbReference type="EMBL" id="CAFBMH010000231">
    <property type="protein sequence ID" value="CAB4940889.1"/>
    <property type="molecule type" value="Genomic_DNA"/>
</dbReference>
<dbReference type="EMBL" id="CAFBOS010000016">
    <property type="protein sequence ID" value="CAB4982156.1"/>
    <property type="molecule type" value="Genomic_DNA"/>
</dbReference>
<name>A0A6J7AVK7_9ZZZZ</name>
<dbReference type="GO" id="GO:0016747">
    <property type="term" value="F:acyltransferase activity, transferring groups other than amino-acyl groups"/>
    <property type="evidence" value="ECO:0007669"/>
    <property type="project" value="InterPro"/>
</dbReference>
<reference evidence="3" key="1">
    <citation type="submission" date="2020-05" db="EMBL/GenBank/DDBJ databases">
        <authorList>
            <person name="Chiriac C."/>
            <person name="Salcher M."/>
            <person name="Ghai R."/>
            <person name="Kavagutti S V."/>
        </authorList>
    </citation>
    <scope>NUCLEOTIDE SEQUENCE</scope>
</reference>
<dbReference type="InterPro" id="IPR055140">
    <property type="entry name" value="Thiolase_C_2"/>
</dbReference>
<proteinExistence type="predicted"/>
<dbReference type="Pfam" id="PF22691">
    <property type="entry name" value="Thiolase_C_1"/>
    <property type="match status" value="1"/>
</dbReference>
<dbReference type="PANTHER" id="PTHR42870">
    <property type="entry name" value="ACETYL-COA C-ACETYLTRANSFERASE"/>
    <property type="match status" value="1"/>
</dbReference>
<organism evidence="3">
    <name type="scientific">freshwater metagenome</name>
    <dbReference type="NCBI Taxonomy" id="449393"/>
    <lineage>
        <taxon>unclassified sequences</taxon>
        <taxon>metagenomes</taxon>
        <taxon>ecological metagenomes</taxon>
    </lineage>
</organism>
<evidence type="ECO:0000313" key="3">
    <source>
        <dbReference type="EMBL" id="CAB4836855.1"/>
    </source>
</evidence>
<evidence type="ECO:0000313" key="4">
    <source>
        <dbReference type="EMBL" id="CAB4940889.1"/>
    </source>
</evidence>
<dbReference type="InterPro" id="IPR002155">
    <property type="entry name" value="Thiolase"/>
</dbReference>
<evidence type="ECO:0000259" key="1">
    <source>
        <dbReference type="Pfam" id="PF22691"/>
    </source>
</evidence>
<dbReference type="CDD" id="cd00829">
    <property type="entry name" value="SCP-x_thiolase"/>
    <property type="match status" value="1"/>
</dbReference>